<dbReference type="Proteomes" id="UP001302321">
    <property type="component" value="Unassembled WGS sequence"/>
</dbReference>
<reference evidence="2" key="1">
    <citation type="journal article" date="2023" name="Mol. Phylogenet. Evol.">
        <title>Genome-scale phylogeny and comparative genomics of the fungal order Sordariales.</title>
        <authorList>
            <person name="Hensen N."/>
            <person name="Bonometti L."/>
            <person name="Westerberg I."/>
            <person name="Brannstrom I.O."/>
            <person name="Guillou S."/>
            <person name="Cros-Aarteil S."/>
            <person name="Calhoun S."/>
            <person name="Haridas S."/>
            <person name="Kuo A."/>
            <person name="Mondo S."/>
            <person name="Pangilinan J."/>
            <person name="Riley R."/>
            <person name="LaButti K."/>
            <person name="Andreopoulos B."/>
            <person name="Lipzen A."/>
            <person name="Chen C."/>
            <person name="Yan M."/>
            <person name="Daum C."/>
            <person name="Ng V."/>
            <person name="Clum A."/>
            <person name="Steindorff A."/>
            <person name="Ohm R.A."/>
            <person name="Martin F."/>
            <person name="Silar P."/>
            <person name="Natvig D.O."/>
            <person name="Lalanne C."/>
            <person name="Gautier V."/>
            <person name="Ament-Velasquez S.L."/>
            <person name="Kruys A."/>
            <person name="Hutchinson M.I."/>
            <person name="Powell A.J."/>
            <person name="Barry K."/>
            <person name="Miller A.N."/>
            <person name="Grigoriev I.V."/>
            <person name="Debuchy R."/>
            <person name="Gladieux P."/>
            <person name="Hiltunen Thoren M."/>
            <person name="Johannesson H."/>
        </authorList>
    </citation>
    <scope>NUCLEOTIDE SEQUENCE</scope>
    <source>
        <strain evidence="2">CBS 892.96</strain>
    </source>
</reference>
<feature type="non-terminal residue" evidence="2">
    <location>
        <position position="1"/>
    </location>
</feature>
<evidence type="ECO:0000313" key="2">
    <source>
        <dbReference type="EMBL" id="KAK4171870.1"/>
    </source>
</evidence>
<sequence length="152" mass="17251">KHRTITVYEHKIVLYNHLRFSTASSFIPDSVLEEAIDTLNLPFLSQNDSPKRLLAKHKKLFYGLGFCNRPCKFSISDYSVWRSRITDLVFISKGAPVGIQQLWLDRTAENLLQFATFWIATAIGIFTLASITLGVASVVYAVKSYDNGLKQY</sequence>
<protein>
    <submittedName>
        <fullName evidence="2">Uncharacterized protein</fullName>
    </submittedName>
</protein>
<keyword evidence="3" id="KW-1185">Reference proteome</keyword>
<gene>
    <name evidence="2" type="ORF">QBC36DRAFT_294930</name>
</gene>
<evidence type="ECO:0000256" key="1">
    <source>
        <dbReference type="SAM" id="Phobius"/>
    </source>
</evidence>
<dbReference type="AlphaFoldDB" id="A0AAN6VY72"/>
<keyword evidence="1" id="KW-0812">Transmembrane</keyword>
<evidence type="ECO:0000313" key="3">
    <source>
        <dbReference type="Proteomes" id="UP001302321"/>
    </source>
</evidence>
<dbReference type="EMBL" id="MU866494">
    <property type="protein sequence ID" value="KAK4171870.1"/>
    <property type="molecule type" value="Genomic_DNA"/>
</dbReference>
<proteinExistence type="predicted"/>
<reference evidence="2" key="2">
    <citation type="submission" date="2023-05" db="EMBL/GenBank/DDBJ databases">
        <authorList>
            <consortium name="Lawrence Berkeley National Laboratory"/>
            <person name="Steindorff A."/>
            <person name="Hensen N."/>
            <person name="Bonometti L."/>
            <person name="Westerberg I."/>
            <person name="Brannstrom I.O."/>
            <person name="Guillou S."/>
            <person name="Cros-Aarteil S."/>
            <person name="Calhoun S."/>
            <person name="Haridas S."/>
            <person name="Kuo A."/>
            <person name="Mondo S."/>
            <person name="Pangilinan J."/>
            <person name="Riley R."/>
            <person name="Labutti K."/>
            <person name="Andreopoulos B."/>
            <person name="Lipzen A."/>
            <person name="Chen C."/>
            <person name="Yanf M."/>
            <person name="Daum C."/>
            <person name="Ng V."/>
            <person name="Clum A."/>
            <person name="Ohm R."/>
            <person name="Martin F."/>
            <person name="Silar P."/>
            <person name="Natvig D."/>
            <person name="Lalanne C."/>
            <person name="Gautier V."/>
            <person name="Ament-Velasquez S.L."/>
            <person name="Kruys A."/>
            <person name="Hutchinson M.I."/>
            <person name="Powell A.J."/>
            <person name="Barry K."/>
            <person name="Miller A.N."/>
            <person name="Grigoriev I.V."/>
            <person name="Debuchy R."/>
            <person name="Gladieux P."/>
            <person name="Thoren M.H."/>
            <person name="Johannesson H."/>
        </authorList>
    </citation>
    <scope>NUCLEOTIDE SEQUENCE</scope>
    <source>
        <strain evidence="2">CBS 892.96</strain>
    </source>
</reference>
<keyword evidence="1" id="KW-0472">Membrane</keyword>
<comment type="caution">
    <text evidence="2">The sequence shown here is derived from an EMBL/GenBank/DDBJ whole genome shotgun (WGS) entry which is preliminary data.</text>
</comment>
<keyword evidence="1" id="KW-1133">Transmembrane helix</keyword>
<name>A0AAN6VY72_9PEZI</name>
<feature type="transmembrane region" description="Helical" evidence="1">
    <location>
        <begin position="117"/>
        <end position="142"/>
    </location>
</feature>
<accession>A0AAN6VY72</accession>
<organism evidence="2 3">
    <name type="scientific">Triangularia setosa</name>
    <dbReference type="NCBI Taxonomy" id="2587417"/>
    <lineage>
        <taxon>Eukaryota</taxon>
        <taxon>Fungi</taxon>
        <taxon>Dikarya</taxon>
        <taxon>Ascomycota</taxon>
        <taxon>Pezizomycotina</taxon>
        <taxon>Sordariomycetes</taxon>
        <taxon>Sordariomycetidae</taxon>
        <taxon>Sordariales</taxon>
        <taxon>Podosporaceae</taxon>
        <taxon>Triangularia</taxon>
    </lineage>
</organism>